<gene>
    <name evidence="1" type="ORF">RUM43_002362</name>
</gene>
<dbReference type="Proteomes" id="UP001372834">
    <property type="component" value="Unassembled WGS sequence"/>
</dbReference>
<comment type="caution">
    <text evidence="1">The sequence shown here is derived from an EMBL/GenBank/DDBJ whole genome shotgun (WGS) entry which is preliminary data.</text>
</comment>
<proteinExistence type="predicted"/>
<protein>
    <submittedName>
        <fullName evidence="1">Uncharacterized protein</fullName>
    </submittedName>
</protein>
<dbReference type="EMBL" id="JAWJWE010000036">
    <property type="protein sequence ID" value="KAK6628547.1"/>
    <property type="molecule type" value="Genomic_DNA"/>
</dbReference>
<dbReference type="AlphaFoldDB" id="A0AAN8PDS2"/>
<sequence>MSSSDRSERKILLKMWRERERDFFVNLGNAKDDLWTSTSTFRQGGGLTSCSAMSAGHLRPWDDPMYFMYIGCSSGGASVCFPRSQFSKSRFAVRETQDPKVTKLGLFRDEG</sequence>
<reference evidence="1 2" key="1">
    <citation type="submission" date="2023-10" db="EMBL/GenBank/DDBJ databases">
        <title>Genomes of two closely related lineages of the louse Polyplax serrata with different host specificities.</title>
        <authorList>
            <person name="Martinu J."/>
            <person name="Tarabai H."/>
            <person name="Stefka J."/>
            <person name="Hypsa V."/>
        </authorList>
    </citation>
    <scope>NUCLEOTIDE SEQUENCE [LARGE SCALE GENOMIC DNA]</scope>
    <source>
        <strain evidence="1">HR10_N</strain>
    </source>
</reference>
<evidence type="ECO:0000313" key="1">
    <source>
        <dbReference type="EMBL" id="KAK6628547.1"/>
    </source>
</evidence>
<name>A0AAN8PDS2_POLSC</name>
<evidence type="ECO:0000313" key="2">
    <source>
        <dbReference type="Proteomes" id="UP001372834"/>
    </source>
</evidence>
<accession>A0AAN8PDS2</accession>
<organism evidence="1 2">
    <name type="scientific">Polyplax serrata</name>
    <name type="common">Common mouse louse</name>
    <dbReference type="NCBI Taxonomy" id="468196"/>
    <lineage>
        <taxon>Eukaryota</taxon>
        <taxon>Metazoa</taxon>
        <taxon>Ecdysozoa</taxon>
        <taxon>Arthropoda</taxon>
        <taxon>Hexapoda</taxon>
        <taxon>Insecta</taxon>
        <taxon>Pterygota</taxon>
        <taxon>Neoptera</taxon>
        <taxon>Paraneoptera</taxon>
        <taxon>Psocodea</taxon>
        <taxon>Troctomorpha</taxon>
        <taxon>Phthiraptera</taxon>
        <taxon>Anoplura</taxon>
        <taxon>Polyplacidae</taxon>
        <taxon>Polyplax</taxon>
    </lineage>
</organism>